<evidence type="ECO:0000313" key="2">
    <source>
        <dbReference type="EMBL" id="KAF7319584.1"/>
    </source>
</evidence>
<feature type="chain" id="PRO_5034965465" description="Cell surface spherulin 4-like protein" evidence="1">
    <location>
        <begin position="20"/>
        <end position="301"/>
    </location>
</feature>
<reference evidence="2" key="1">
    <citation type="submission" date="2020-05" db="EMBL/GenBank/DDBJ databases">
        <title>Mycena genomes resolve the evolution of fungal bioluminescence.</title>
        <authorList>
            <person name="Tsai I.J."/>
        </authorList>
    </citation>
    <scope>NUCLEOTIDE SEQUENCE</scope>
    <source>
        <strain evidence="2">110903Hualien_Pintung</strain>
    </source>
</reference>
<gene>
    <name evidence="2" type="ORF">HMN09_00298500</name>
</gene>
<sequence length="301" mass="31477">MHALPLSLLLLTSTATVSATDLLLPLYTDPGSNGANWATVQSALANNPSLTARVVINVDNGPGNPFAKGGDGANWVAGASALADLPNVSVLGYVHTTQATRAYTKVIADVNSWASWVTAHGVALDGIFLDEAPASVCSSCVTYMRNLTTYIRDTAELPFVVYNPGFPATVGALDDYYAIGPDLINALETCFAETSDGEDLCTPAGSYTIYDEDGYGTTIDSTLESWVGTQYYSQTSILVHGFHGTNGLYSATSATLSSELQAIVERGIGAAVFTTDQWITPDVGPADITTVADLLNEANGA</sequence>
<comment type="caution">
    <text evidence="2">The sequence shown here is derived from an EMBL/GenBank/DDBJ whole genome shotgun (WGS) entry which is preliminary data.</text>
</comment>
<dbReference type="Proteomes" id="UP000613580">
    <property type="component" value="Unassembled WGS sequence"/>
</dbReference>
<dbReference type="PANTHER" id="PTHR35040:SF9">
    <property type="entry name" value="4-LIKE CELL SURFACE PROTEIN, PUTATIVE (AFU_ORTHOLOGUE AFUA_4G14080)-RELATED"/>
    <property type="match status" value="1"/>
</dbReference>
<dbReference type="Pfam" id="PF12138">
    <property type="entry name" value="Spherulin4"/>
    <property type="match status" value="1"/>
</dbReference>
<organism evidence="2 3">
    <name type="scientific">Mycena chlorophos</name>
    <name type="common">Agaric fungus</name>
    <name type="synonym">Agaricus chlorophos</name>
    <dbReference type="NCBI Taxonomy" id="658473"/>
    <lineage>
        <taxon>Eukaryota</taxon>
        <taxon>Fungi</taxon>
        <taxon>Dikarya</taxon>
        <taxon>Basidiomycota</taxon>
        <taxon>Agaricomycotina</taxon>
        <taxon>Agaricomycetes</taxon>
        <taxon>Agaricomycetidae</taxon>
        <taxon>Agaricales</taxon>
        <taxon>Marasmiineae</taxon>
        <taxon>Mycenaceae</taxon>
        <taxon>Mycena</taxon>
    </lineage>
</organism>
<dbReference type="PANTHER" id="PTHR35040">
    <property type="match status" value="1"/>
</dbReference>
<evidence type="ECO:0008006" key="4">
    <source>
        <dbReference type="Google" id="ProtNLM"/>
    </source>
</evidence>
<keyword evidence="1" id="KW-0732">Signal</keyword>
<keyword evidence="3" id="KW-1185">Reference proteome</keyword>
<dbReference type="AlphaFoldDB" id="A0A8H6WPA7"/>
<dbReference type="OrthoDB" id="5342184at2759"/>
<dbReference type="EMBL" id="JACAZE010000003">
    <property type="protein sequence ID" value="KAF7319584.1"/>
    <property type="molecule type" value="Genomic_DNA"/>
</dbReference>
<protein>
    <recommendedName>
        <fullName evidence="4">Cell surface spherulin 4-like protein</fullName>
    </recommendedName>
</protein>
<accession>A0A8H6WPA7</accession>
<evidence type="ECO:0000313" key="3">
    <source>
        <dbReference type="Proteomes" id="UP000613580"/>
    </source>
</evidence>
<dbReference type="InterPro" id="IPR021986">
    <property type="entry name" value="Spherulin4"/>
</dbReference>
<evidence type="ECO:0000256" key="1">
    <source>
        <dbReference type="SAM" id="SignalP"/>
    </source>
</evidence>
<proteinExistence type="predicted"/>
<feature type="signal peptide" evidence="1">
    <location>
        <begin position="1"/>
        <end position="19"/>
    </location>
</feature>
<name>A0A8H6WPA7_MYCCL</name>